<dbReference type="PROSITE" id="PS51092">
    <property type="entry name" value="FN2_2"/>
    <property type="match status" value="1"/>
</dbReference>
<sequence length="689" mass="71578">SFSYQFATLGTYYYWSTAVDQAGLITLRAVITVVDAQPQTLTVQATSNSFTAQSCVFPFIYNAVNYTTCITINDTQPWCSPSSFYTGQRLYCTPTTSVPSSSCNSSSSLNPSSCLQTVPSANVLEFLFTPCTVGSVTGISPSQGTAGTTITITGTGFSTIACENNILIGSSYNCPITSVSSTQLQCQIGVGSLLNAKTSQILQVTRDRQGYLNMDGRLSFLFQASISNISPNFGSILGGTQVTIIGDGFTPGDTRVIIAGSDYTSLATISYTRIVFITPTQMTYVNRNLTVTVAVGTNEAICLATSCTFQWSTIITPYIDSVSPSQTSGPTTLTLTGRSLTVGGGTASNTLVSINGNPCNITLMTNLNMSCQVGHIEAGNYTITGMINGVGSIISVARLTVNAILTSISPTTSGIYGGVLLNIAGSGFSSNMNNSRIMVGSNQCQLVQATTSQLVCTVPPRGSQSSVVNIVVISKGLTLPGSWSFVYNVSNTPNIASVNPTSGSVSQLLTINGINFISNQTSVFVGNIQCSINSISTTSITCTLGSSSAGLQPVRVYVAGAGNSNTDILFTYILQITSVTPAQGSYGGGQTIQVTGDGFNTTNLSVSVCNRSCQIVTVVSNTQISCVTPSATPSISDTLCSLTVNVGALARSVSFVYQANLTTTITNVSPTRGGTGGGTTLTINGTNFP</sequence>
<evidence type="ECO:0000313" key="7">
    <source>
        <dbReference type="Proteomes" id="UP000663873"/>
    </source>
</evidence>
<dbReference type="InterPro" id="IPR052387">
    <property type="entry name" value="Fibrocystin"/>
</dbReference>
<dbReference type="AlphaFoldDB" id="A0A821CYN8"/>
<dbReference type="SMART" id="SM00429">
    <property type="entry name" value="IPT"/>
    <property type="match status" value="5"/>
</dbReference>
<feature type="domain" description="Fibronectin type-II" evidence="5">
    <location>
        <begin position="50"/>
        <end position="94"/>
    </location>
</feature>
<dbReference type="InterPro" id="IPR036943">
    <property type="entry name" value="FN_type2_sf"/>
</dbReference>
<evidence type="ECO:0000256" key="1">
    <source>
        <dbReference type="ARBA" id="ARBA00022729"/>
    </source>
</evidence>
<evidence type="ECO:0000256" key="2">
    <source>
        <dbReference type="ARBA" id="ARBA00022737"/>
    </source>
</evidence>
<evidence type="ECO:0000256" key="4">
    <source>
        <dbReference type="PROSITE-ProRule" id="PRU00479"/>
    </source>
</evidence>
<keyword evidence="3" id="KW-1015">Disulfide bond</keyword>
<dbReference type="SUPFAM" id="SSF81296">
    <property type="entry name" value="E set domains"/>
    <property type="match status" value="6"/>
</dbReference>
<dbReference type="InterPro" id="IPR013806">
    <property type="entry name" value="Kringle-like"/>
</dbReference>
<dbReference type="InterPro" id="IPR013783">
    <property type="entry name" value="Ig-like_fold"/>
</dbReference>
<feature type="non-terminal residue" evidence="6">
    <location>
        <position position="689"/>
    </location>
</feature>
<keyword evidence="1" id="KW-0732">Signal</keyword>
<evidence type="ECO:0000259" key="5">
    <source>
        <dbReference type="PROSITE" id="PS51092"/>
    </source>
</evidence>
<proteinExistence type="predicted"/>
<feature type="non-terminal residue" evidence="6">
    <location>
        <position position="1"/>
    </location>
</feature>
<dbReference type="PANTHER" id="PTHR46769">
    <property type="entry name" value="POLYCYSTIC KIDNEY AND HEPATIC DISEASE 1 (AUTOSOMAL RECESSIVE)-LIKE 1"/>
    <property type="match status" value="1"/>
</dbReference>
<dbReference type="Proteomes" id="UP000663873">
    <property type="component" value="Unassembled WGS sequence"/>
</dbReference>
<dbReference type="Pfam" id="PF01833">
    <property type="entry name" value="TIG"/>
    <property type="match status" value="6"/>
</dbReference>
<dbReference type="CDD" id="cd00102">
    <property type="entry name" value="IPT"/>
    <property type="match status" value="1"/>
</dbReference>
<dbReference type="SMART" id="SM00059">
    <property type="entry name" value="FN2"/>
    <property type="match status" value="1"/>
</dbReference>
<dbReference type="EMBL" id="CAJOBP010026478">
    <property type="protein sequence ID" value="CAF4613132.1"/>
    <property type="molecule type" value="Genomic_DNA"/>
</dbReference>
<gene>
    <name evidence="6" type="ORF">UJA718_LOCUS31599</name>
</gene>
<evidence type="ECO:0000256" key="3">
    <source>
        <dbReference type="ARBA" id="ARBA00023157"/>
    </source>
</evidence>
<protein>
    <recommendedName>
        <fullName evidence="5">Fibronectin type-II domain-containing protein</fullName>
    </recommendedName>
</protein>
<dbReference type="InterPro" id="IPR002909">
    <property type="entry name" value="IPT_dom"/>
</dbReference>
<dbReference type="InterPro" id="IPR000562">
    <property type="entry name" value="FN_type2_dom"/>
</dbReference>
<accession>A0A821CYN8</accession>
<reference evidence="6" key="1">
    <citation type="submission" date="2021-02" db="EMBL/GenBank/DDBJ databases">
        <authorList>
            <person name="Nowell W R."/>
        </authorList>
    </citation>
    <scope>NUCLEOTIDE SEQUENCE</scope>
</reference>
<dbReference type="CDD" id="cd00603">
    <property type="entry name" value="IPT_PCSR"/>
    <property type="match status" value="3"/>
</dbReference>
<dbReference type="Gene3D" id="2.10.10.10">
    <property type="entry name" value="Fibronectin, type II, collagen-binding"/>
    <property type="match status" value="1"/>
</dbReference>
<dbReference type="PANTHER" id="PTHR46769:SF2">
    <property type="entry name" value="FIBROCYSTIN-L ISOFORM 2 PRECURSOR-RELATED"/>
    <property type="match status" value="1"/>
</dbReference>
<dbReference type="InterPro" id="IPR014756">
    <property type="entry name" value="Ig_E-set"/>
</dbReference>
<comment type="caution">
    <text evidence="6">The sequence shown here is derived from an EMBL/GenBank/DDBJ whole genome shotgun (WGS) entry which is preliminary data.</text>
</comment>
<keyword evidence="2" id="KW-0677">Repeat</keyword>
<organism evidence="6 7">
    <name type="scientific">Rotaria socialis</name>
    <dbReference type="NCBI Taxonomy" id="392032"/>
    <lineage>
        <taxon>Eukaryota</taxon>
        <taxon>Metazoa</taxon>
        <taxon>Spiralia</taxon>
        <taxon>Gnathifera</taxon>
        <taxon>Rotifera</taxon>
        <taxon>Eurotatoria</taxon>
        <taxon>Bdelloidea</taxon>
        <taxon>Philodinida</taxon>
        <taxon>Philodinidae</taxon>
        <taxon>Rotaria</taxon>
    </lineage>
</organism>
<comment type="caution">
    <text evidence="4">Lacks conserved residue(s) required for the propagation of feature annotation.</text>
</comment>
<keyword evidence="7" id="KW-1185">Reference proteome</keyword>
<dbReference type="Pfam" id="PF00040">
    <property type="entry name" value="fn2"/>
    <property type="match status" value="1"/>
</dbReference>
<name>A0A821CYN8_9BILA</name>
<dbReference type="SUPFAM" id="SSF57440">
    <property type="entry name" value="Kringle-like"/>
    <property type="match status" value="1"/>
</dbReference>
<dbReference type="Gene3D" id="2.60.40.10">
    <property type="entry name" value="Immunoglobulins"/>
    <property type="match status" value="6"/>
</dbReference>
<evidence type="ECO:0000313" key="6">
    <source>
        <dbReference type="EMBL" id="CAF4613132.1"/>
    </source>
</evidence>